<dbReference type="PANTHER" id="PTHR48446:SF1">
    <property type="entry name" value="DNA-DIRECTED RNA POLYMERASE SUBUNIT BETA' N-TERMINAL SECTION"/>
    <property type="match status" value="1"/>
</dbReference>
<dbReference type="FunFam" id="1.10.274.100:FF:000005">
    <property type="entry name" value="DNA-directed RNA polymerase subunit"/>
    <property type="match status" value="1"/>
</dbReference>
<feature type="compositionally biased region" description="Basic and acidic residues" evidence="20">
    <location>
        <begin position="678"/>
        <end position="687"/>
    </location>
</feature>
<dbReference type="Pfam" id="PF03208">
    <property type="entry name" value="PRA1"/>
    <property type="match status" value="1"/>
</dbReference>
<evidence type="ECO:0000256" key="2">
    <source>
        <dbReference type="ARBA" id="ARBA00004141"/>
    </source>
</evidence>
<keyword evidence="14 18" id="KW-0804">Transcription</keyword>
<dbReference type="Gene3D" id="1.10.274.100">
    <property type="entry name" value="RNA polymerase Rpb1, domain 3"/>
    <property type="match status" value="1"/>
</dbReference>
<feature type="region of interest" description="Disordered" evidence="20">
    <location>
        <begin position="547"/>
        <end position="744"/>
    </location>
</feature>
<dbReference type="PROSITE" id="PS50084">
    <property type="entry name" value="KH_TYPE_1"/>
    <property type="match status" value="7"/>
</dbReference>
<dbReference type="GO" id="GO:0046872">
    <property type="term" value="F:metal ion binding"/>
    <property type="evidence" value="ECO:0007669"/>
    <property type="project" value="UniProtKB-KW"/>
</dbReference>
<comment type="caution">
    <text evidence="24">The sequence shown here is derived from an EMBL/GenBank/DDBJ whole genome shotgun (WGS) entry which is preliminary data.</text>
</comment>
<feature type="domain" description="K Homology" evidence="22">
    <location>
        <begin position="1747"/>
        <end position="1829"/>
    </location>
</feature>
<dbReference type="Pfam" id="PF04983">
    <property type="entry name" value="RNA_pol_Rpb1_3"/>
    <property type="match status" value="1"/>
</dbReference>
<dbReference type="Proteomes" id="UP000307169">
    <property type="component" value="Unassembled WGS sequence"/>
</dbReference>
<organism evidence="24 25">
    <name type="scientific">Wallemia mellicola</name>
    <dbReference type="NCBI Taxonomy" id="1708541"/>
    <lineage>
        <taxon>Eukaryota</taxon>
        <taxon>Fungi</taxon>
        <taxon>Dikarya</taxon>
        <taxon>Basidiomycota</taxon>
        <taxon>Wallemiomycotina</taxon>
        <taxon>Wallemiomycetes</taxon>
        <taxon>Wallemiales</taxon>
        <taxon>Wallemiaceae</taxon>
        <taxon>Wallemia</taxon>
    </lineage>
</organism>
<dbReference type="EC" id="2.7.7.6" evidence="18"/>
<feature type="transmembrane region" description="Helical" evidence="21">
    <location>
        <begin position="3601"/>
        <end position="3633"/>
    </location>
</feature>
<feature type="region of interest" description="Disordered" evidence="20">
    <location>
        <begin position="776"/>
        <end position="813"/>
    </location>
</feature>
<feature type="compositionally biased region" description="Basic and acidic residues" evidence="20">
    <location>
        <begin position="56"/>
        <end position="89"/>
    </location>
</feature>
<feature type="compositionally biased region" description="Acidic residues" evidence="20">
    <location>
        <begin position="134"/>
        <end position="158"/>
    </location>
</feature>
<keyword evidence="10" id="KW-0862">Zinc</keyword>
<dbReference type="Pfam" id="PF04997">
    <property type="entry name" value="RNA_pol_Rpb1_1"/>
    <property type="match status" value="1"/>
</dbReference>
<dbReference type="Pfam" id="PF05000">
    <property type="entry name" value="RNA_pol_Rpb1_4"/>
    <property type="match status" value="2"/>
</dbReference>
<comment type="catalytic activity">
    <reaction evidence="16 18">
        <text>RNA(n) + a ribonucleoside 5'-triphosphate = RNA(n+1) + diphosphate</text>
        <dbReference type="Rhea" id="RHEA:21248"/>
        <dbReference type="Rhea" id="RHEA-COMP:14527"/>
        <dbReference type="Rhea" id="RHEA-COMP:17342"/>
        <dbReference type="ChEBI" id="CHEBI:33019"/>
        <dbReference type="ChEBI" id="CHEBI:61557"/>
        <dbReference type="ChEBI" id="CHEBI:140395"/>
        <dbReference type="EC" id="2.7.7.6"/>
    </reaction>
</comment>
<evidence type="ECO:0000256" key="12">
    <source>
        <dbReference type="ARBA" id="ARBA00022989"/>
    </source>
</evidence>
<dbReference type="InterPro" id="IPR035698">
    <property type="entry name" value="RNAP_III_Rpc1_C"/>
</dbReference>
<protein>
    <recommendedName>
        <fullName evidence="18">DNA-directed RNA polymerase subunit</fullName>
        <ecNumber evidence="18">2.7.7.6</ecNumber>
    </recommendedName>
</protein>
<evidence type="ECO:0000259" key="23">
    <source>
        <dbReference type="SMART" id="SM00663"/>
    </source>
</evidence>
<dbReference type="GO" id="GO:0005634">
    <property type="term" value="C:nucleus"/>
    <property type="evidence" value="ECO:0007669"/>
    <property type="project" value="UniProtKB-SubCell"/>
</dbReference>
<dbReference type="InterPro" id="IPR016813">
    <property type="entry name" value="NADH_Ub_cplx-1_21kDa"/>
</dbReference>
<evidence type="ECO:0000256" key="20">
    <source>
        <dbReference type="SAM" id="MobiDB-lite"/>
    </source>
</evidence>
<dbReference type="Pfam" id="PF00013">
    <property type="entry name" value="KH_1"/>
    <property type="match status" value="6"/>
</dbReference>
<dbReference type="CDD" id="cd22408">
    <property type="entry name" value="KH-I_Vigilin_rpt4"/>
    <property type="match status" value="1"/>
</dbReference>
<feature type="region of interest" description="Disordered" evidence="20">
    <location>
        <begin position="392"/>
        <end position="422"/>
    </location>
</feature>
<feature type="compositionally biased region" description="Basic and acidic residues" evidence="20">
    <location>
        <begin position="22"/>
        <end position="35"/>
    </location>
</feature>
<dbReference type="CDD" id="cd02583">
    <property type="entry name" value="RNAP_III_RPC1_N"/>
    <property type="match status" value="1"/>
</dbReference>
<feature type="compositionally biased region" description="Acidic residues" evidence="20">
    <location>
        <begin position="642"/>
        <end position="651"/>
    </location>
</feature>
<dbReference type="Pfam" id="PF00623">
    <property type="entry name" value="RNA_pol_Rpb1_2"/>
    <property type="match status" value="1"/>
</dbReference>
<gene>
    <name evidence="24" type="ORF">E3Q17_01438</name>
</gene>
<feature type="domain" description="K Homology" evidence="22">
    <location>
        <begin position="1599"/>
        <end position="1670"/>
    </location>
</feature>
<evidence type="ECO:0000256" key="3">
    <source>
        <dbReference type="ARBA" id="ARBA00006460"/>
    </source>
</evidence>
<keyword evidence="5 18" id="KW-0240">DNA-directed RNA polymerase</keyword>
<dbReference type="InterPro" id="IPR035697">
    <property type="entry name" value="RNAP_III_RPC1_N"/>
</dbReference>
<dbReference type="InterPro" id="IPR042102">
    <property type="entry name" value="RNA_pol_Rpb1_3_sf"/>
</dbReference>
<dbReference type="Gene3D" id="6.20.50.80">
    <property type="match status" value="1"/>
</dbReference>
<dbReference type="InterPro" id="IPR000722">
    <property type="entry name" value="RNA_pol_asu"/>
</dbReference>
<keyword evidence="19" id="KW-0175">Coiled coil</keyword>
<feature type="region of interest" description="Disordered" evidence="20">
    <location>
        <begin position="1"/>
        <end position="191"/>
    </location>
</feature>
<dbReference type="Gene3D" id="3.30.1370.10">
    <property type="entry name" value="K Homology domain, type 1"/>
    <property type="match status" value="8"/>
</dbReference>
<evidence type="ECO:0000256" key="19">
    <source>
        <dbReference type="SAM" id="Coils"/>
    </source>
</evidence>
<dbReference type="InterPro" id="IPR007081">
    <property type="entry name" value="RNA_pol_Rpb1_5"/>
</dbReference>
<dbReference type="SUPFAM" id="SSF64484">
    <property type="entry name" value="beta and beta-prime subunits of DNA dependent RNA-polymerase"/>
    <property type="match status" value="1"/>
</dbReference>
<dbReference type="Gene3D" id="6.10.250.2940">
    <property type="match status" value="1"/>
</dbReference>
<feature type="domain" description="RNA polymerase N-terminal" evidence="23">
    <location>
        <begin position="2374"/>
        <end position="2678"/>
    </location>
</feature>
<evidence type="ECO:0000256" key="18">
    <source>
        <dbReference type="RuleBase" id="RU004279"/>
    </source>
</evidence>
<evidence type="ECO:0000313" key="25">
    <source>
        <dbReference type="Proteomes" id="UP000307169"/>
    </source>
</evidence>
<feature type="compositionally biased region" description="Acidic residues" evidence="20">
    <location>
        <begin position="166"/>
        <end position="181"/>
    </location>
</feature>
<feature type="compositionally biased region" description="Basic and acidic residues" evidence="20">
    <location>
        <begin position="616"/>
        <end position="641"/>
    </location>
</feature>
<feature type="region of interest" description="Disordered" evidence="20">
    <location>
        <begin position="1037"/>
        <end position="1073"/>
    </location>
</feature>
<keyword evidence="7 21" id="KW-0812">Transmembrane</keyword>
<evidence type="ECO:0000256" key="13">
    <source>
        <dbReference type="ARBA" id="ARBA00023136"/>
    </source>
</evidence>
<feature type="compositionally biased region" description="Acidic residues" evidence="20">
    <location>
        <begin position="92"/>
        <end position="111"/>
    </location>
</feature>
<dbReference type="InterPro" id="IPR007083">
    <property type="entry name" value="RNA_pol_Rpb1_4"/>
</dbReference>
<dbReference type="GO" id="GO:0016020">
    <property type="term" value="C:membrane"/>
    <property type="evidence" value="ECO:0007669"/>
    <property type="project" value="UniProtKB-SubCell"/>
</dbReference>
<feature type="compositionally biased region" description="Basic residues" evidence="20">
    <location>
        <begin position="396"/>
        <end position="411"/>
    </location>
</feature>
<comment type="subcellular location">
    <subcellularLocation>
        <location evidence="2">Membrane</location>
        <topology evidence="2">Multi-pass membrane protein</topology>
    </subcellularLocation>
    <subcellularLocation>
        <location evidence="1">Nucleus</location>
    </subcellularLocation>
</comment>
<evidence type="ECO:0000256" key="1">
    <source>
        <dbReference type="ARBA" id="ARBA00004123"/>
    </source>
</evidence>
<evidence type="ECO:0000256" key="16">
    <source>
        <dbReference type="ARBA" id="ARBA00048552"/>
    </source>
</evidence>
<dbReference type="GO" id="GO:0006351">
    <property type="term" value="P:DNA-templated transcription"/>
    <property type="evidence" value="ECO:0007669"/>
    <property type="project" value="InterPro"/>
</dbReference>
<feature type="domain" description="K Homology" evidence="22">
    <location>
        <begin position="1519"/>
        <end position="1595"/>
    </location>
</feature>
<dbReference type="FunFam" id="2.40.40.20:FF:000019">
    <property type="entry name" value="DNA-directed RNA polymerase II subunit RPB1"/>
    <property type="match status" value="1"/>
</dbReference>
<dbReference type="InterPro" id="IPR006592">
    <property type="entry name" value="RNA_pol_N"/>
</dbReference>
<dbReference type="CDD" id="cd00105">
    <property type="entry name" value="KH-I"/>
    <property type="match status" value="2"/>
</dbReference>
<reference evidence="24 25" key="1">
    <citation type="submission" date="2019-03" db="EMBL/GenBank/DDBJ databases">
        <title>Sequencing 25 genomes of Wallemia mellicola.</title>
        <authorList>
            <person name="Gostincar C."/>
        </authorList>
    </citation>
    <scope>NUCLEOTIDE SEQUENCE [LARGE SCALE GENOMIC DNA]</scope>
    <source>
        <strain evidence="24 25">EXF-1262</strain>
    </source>
</reference>
<dbReference type="CDD" id="cd02736">
    <property type="entry name" value="RNAP_III_Rpc1_C"/>
    <property type="match status" value="1"/>
</dbReference>
<evidence type="ECO:0000256" key="10">
    <source>
        <dbReference type="ARBA" id="ARBA00022833"/>
    </source>
</evidence>
<sequence length="3706" mass="411793">MRGLISDSQMAKPKTNPKRQTQKAEKQQRYKKGDELNVFELVQDDDNKRRSNLTTKLDKDEDYDQRGGEDDSDDERMRNIKIDHLKEGIVNESDDEEIDSDDAFEESDEEKYADWTFTGSKQSNKKKNTKFDNVDEEDEDEEEGMVDLDTMLDDDQPIDEQITKDDVDDSDIEYEEDDDQGDSTKLTDLVNSLDPSARKSYKADASMDDDGFVAGQNSEFRVPADGPVSLDSLLAPLPTGIAATIDQQVKPLKPSESKTAKRGALSAPLATFFKERADREAGQKVVKDDVKQWDSTMRALENSNTLSFPLQGPGQGGLEDGSKAGGDLVGRFQPSNPLESSVDELLKSNNLTRKVAPSDSLPEQDESKLSKDQIRAKYQALRQQRQLMYESEKKAARMNKIKSKTYRRLKRKEREANKQKALEAGVIDSDEERMNVERQRALERATLRHKGGNSKWAREMKDRSEGDRDVLNELHRMEELGQRIRGEKADNEDDDDSDYSVGDNDDEDAVKLAALNKMRSLQQKDESTADEKFKGIAGMKFMRDASARENKAMEDEAEEFAKEMRGEGDDDSERMTVGGNPGRFVVGAGKKSKPTTEATNDDDDEEPGSATSSRTLGRELEDTRADNKAISFDKFKEQYERDNDDDNDDESNPWLTADNEGIKRAKKKNIATVSKASKKVDKSQADFKKRKRANQGANEEEAIDLDLDATINKASKNAAKKQKRKSGQNAQDGFASESDSDEDIVGGGVQAFKQRDLVAEAFAADDVVQNFAEEKKQEIEAEGPQEIDTSLPGWGNWSGKGVKKNKAAEEKKRAKFLKKTAGVEADKRKDADKGHVIISEKTEKRSLDKYSLKDLPYPFTSRSQFEAAMSNPIGQEFNTTLGDDSASKPTAKANQKENVDMSSESAFPSLPAATPKQSLGAWAKPVIQRTLFQSTYTIPQSQVLAALSNQKSRQAPKSTSELFKKVSSTYNVNVDSSTTSQTKQTTFLVKGQSQKAVNEAIAYLTTILSARITITINIPNSSRALLIGPKGSTLKSITDSTKTRIQVPPKPAVDQGIKPSNQDDSDDDSDNDYSIPITIEGHEGSIKQAQQQVYDIISQVIRSYTKRITTIPTSFYPLIALKSSQLEQQLQITISIPSQARLRAIAHQAVGEESEISEQERTKQSAILLKGEKSSVKAAIQSIDRIFNDCQRTTKTISIPIPKRQHRTLVGAIGDEILEKTQCIVELPAADDISETCTIRGPQIKLPAALQLVMEKASALAVEVVDLLSIHRVKTDLSYGVNVLRYLLRGGKLNKIADNHPGAKIYPPRYAYIEKSQSVIIDIVSSDVSIAISAREQVEKLVLSIPPSAVKSVEIDHLLHRHLAGKQSRQFEENKKITLLFPHESEQRDDIGLIYTGSSDLGLEGKALTNKIDEIIQDGVNSLMNLAKAASNITIQIVNVDPKFHKSIVGPGGTTLNAIIGQDNLVDVQLGTSKSPNYSNKKEINEDEISVRGQKEEVERVVGELQRIANEAENHHIVYGHEAEISINNQYVPHIVGKNGSSISKLRESLGVQIDITQKQSNDNLKKSPQKATVKITGRKENVEEAKRRLNGLVEQLADQTTEKLNIARQYHASLIGTGGKYAIRLEEKHAVKILFPKSSSEDESSDSVTVKGGRKGVAAAKAELLEALEFEKENNNTLKISIPSSSIARIVGKGGQQINEIKENSGAQVDFDRSTEMQQKVTINLRGTKKAIQLAKTEILTIIEQINSQQIINIDDIETKYHKSIIGQGGSKLREIIEKAGGPVDTQTQSGIVQFPKLNINSDNTGIVIKAEKSLAQSIEKEIRSFVAELSDRKTFGVVIPTNLHGDMIGRGGSKLIATQKEFNVNIHFPGSRDYNNMDKPLNIEELNGADASTIVKVTGKSSDVNSAIEELKKRSTVLTKVVTVPSKYYHGISDNGRFFRNLRSYGVTIEVSNIPTKEDSKIPSPSNLTPPEAVSRVDVDGEDTIAHRWETYELNTSEDDNDSEWKIHGKDEGSLDKAVKAINNAVEKVKKAEFVGYLLLQNRSTFPRIVGSKGSGIERIKNESGVQSLTVSKSDIPLITFIEKVADHAKYHQEPKGIWMKAKQWLAVNPEISSGLINHHQFRKIPPGSRPEKYVQPISKSSDIAENPYFKRDVRRAFPKTSHVSQNELAQLLISNPDFKALPNPAEAQTKALAQVKDSPETLDLAQVLDVLPAAQSPYTGLPPTPPFRPNPMRETNCARVLLTEEQRRSYLKRFRRPNLENLQRQTACKAVNTACRKNLYCPYCQSTNGVVKKTGLLKIVHEKFRAKKTQGEQQEFVNTFNTAINMSKEIAPHLNKAQDDLNPLRVLDLFTRISNEDCELLGMNPKEARPEQYVWQYMHVPPVCIRPSVAQDGATNEDDITVKLGEIVQTSQIIKMGMSSGKSTTSQLMEQWELLQLACAMYINAEMPGVPSDKATKPIRGFVQRLKGKQGRFRGNLSGKRVDFSGRTVIGPDPNLSVNEVAVPQRIAKVLTYPERVFEHNIESLRQAIRNGPDVHPGANYVQNGGVNGFKRFLKFGNREEIANRLRIGDIVERHLRDRDLILFNRQPSLHRLSIMCHYVKVRPWRTLRLNECACNPYNADFDGDEMNMHVPQTEEARTEAQELMGVKHNMVTPRNGEPIIAAIQDFITAAYLLSKKDYLLDRQEFSQVVSYLDHANMHIDLPPPAILKPKRMWTGKQILSILMRPNKSSPVLVNLEAKNRTNHPPPKGMLPDMSSNDGYLVIRNSQIMCGHFDKATVGDGKKNSVFGVILRDYGPDEAVNAMNRLARVCARWLASVGFSLGISDVMPSMDLRKRKEVLVEEAYAHCNDLIEKAKYGKLENQPGCDQEQTLESLISGILSKVRDVVGASCMEELSRYNAPLIMATCGSKGLLVIKFKKELTDGFLGSVINVSQMVACVGQQIISGKRVPNGFQDRSLPHFPKKAKDPPSKGFVRNSFFSGLSPPEFLFHAISGREGLVDTAVKTAETGYMQRRLMKALEDLSAHYDRSVRTSSGIVVQFLYGSDGLDPVSLEGDGQPVEFLRSWKHTKAILDSSKHERGMLPFEITEHVDKELRTKRWMKECTPHYLSTIRNFIFSSITKKLADLRDAHGMFDALTKSDEWDEETDLNMGAADFEKAIVDNKAKVTLPQLQEFLNICWQKYVKSKVEPGTTVGPIGAQSIGEPGTQMTLKTFHFAGVASMNVTLGVPRIKEIINAAKAISTPIISSKLYDDQSESAARIVKGRLEKTYLGDIASHIEESYRGDCNAVSVFVDMDAVQKLQLELKLSDIATAIAKDKKLKVKKEDIKENYTKNRIRISVKLGPDAFHITRHLRRNLEHVVVAGIPGITRAIININEKENKRKELLVEGYGLLDVMTTEGIIGTRTSSNHVMEVQNVLGIEAARSSIINEIDNVMSSHGMGIDNRHIQLLSDSMTFKGEVLGITRFGVAKMKDSVLMLASFEKTTDHLFNAAFHAKRDAIEGVSESIIMGNPAENCGTSILLINSNADSDAASTLTVSKFVLMEYAGKVIETVKHIRETRLSRLRPVNEFFDHHRLSRPSDMNEATSRITYNTRHFSGNYGVVVAVLSVYALLTNPFLLIAIGVIVGGFTAIQRFAADPLQVGEHVITQKGLYGVLVVLGLVLFWIAAPLSILFWLVGSSTILILGHAALIEPGVESEYAPVEEV</sequence>
<evidence type="ECO:0000256" key="5">
    <source>
        <dbReference type="ARBA" id="ARBA00022478"/>
    </source>
</evidence>
<dbReference type="InterPro" id="IPR004088">
    <property type="entry name" value="KH_dom_type_1"/>
</dbReference>
<dbReference type="InterPro" id="IPR036612">
    <property type="entry name" value="KH_dom_type_1_sf"/>
</dbReference>
<dbReference type="GO" id="GO:0003723">
    <property type="term" value="F:RNA binding"/>
    <property type="evidence" value="ECO:0007669"/>
    <property type="project" value="UniProtKB-UniRule"/>
</dbReference>
<accession>A0A4T0NXY3</accession>
<dbReference type="SMART" id="SM00663">
    <property type="entry name" value="RPOLA_N"/>
    <property type="match status" value="1"/>
</dbReference>
<evidence type="ECO:0000256" key="15">
    <source>
        <dbReference type="ARBA" id="ARBA00023242"/>
    </source>
</evidence>
<feature type="compositionally biased region" description="Acidic residues" evidence="20">
    <location>
        <begin position="490"/>
        <end position="508"/>
    </location>
</feature>
<feature type="compositionally biased region" description="Basic and acidic residues" evidence="20">
    <location>
        <begin position="412"/>
        <end position="421"/>
    </location>
</feature>
<keyword evidence="12 21" id="KW-1133">Transmembrane helix</keyword>
<dbReference type="InterPro" id="IPR004895">
    <property type="entry name" value="Prenylated_rab_accept_PRA1"/>
</dbReference>
<evidence type="ECO:0000256" key="11">
    <source>
        <dbReference type="ARBA" id="ARBA00022842"/>
    </source>
</evidence>
<dbReference type="FunFam" id="1.10.150.390:FF:000004">
    <property type="entry name" value="DNA-directed RNA polymerase subunit"/>
    <property type="match status" value="1"/>
</dbReference>
<dbReference type="EMBL" id="SPRH01000012">
    <property type="protein sequence ID" value="TIC02462.1"/>
    <property type="molecule type" value="Genomic_DNA"/>
</dbReference>
<dbReference type="Pfam" id="PF04998">
    <property type="entry name" value="RNA_pol_Rpb1_5"/>
    <property type="match status" value="1"/>
</dbReference>
<feature type="domain" description="K Homology" evidence="22">
    <location>
        <begin position="1193"/>
        <end position="1258"/>
    </location>
</feature>
<dbReference type="InterPro" id="IPR038120">
    <property type="entry name" value="Rpb1_funnel_sf"/>
</dbReference>
<evidence type="ECO:0000256" key="9">
    <source>
        <dbReference type="ARBA" id="ARBA00022723"/>
    </source>
</evidence>
<feature type="coiled-coil region" evidence="19">
    <location>
        <begin position="1576"/>
        <end position="1603"/>
    </location>
</feature>
<evidence type="ECO:0000256" key="14">
    <source>
        <dbReference type="ARBA" id="ARBA00023163"/>
    </source>
</evidence>
<comment type="subunit">
    <text evidence="4">Component of the RNA polymerase III (Pol III) complex consisting of 17 subunits.</text>
</comment>
<feature type="compositionally biased region" description="Basic and acidic residues" evidence="20">
    <location>
        <begin position="456"/>
        <end position="489"/>
    </location>
</feature>
<keyword evidence="9" id="KW-0479">Metal-binding</keyword>
<evidence type="ECO:0000259" key="22">
    <source>
        <dbReference type="SMART" id="SM00322"/>
    </source>
</evidence>
<dbReference type="InterPro" id="IPR007066">
    <property type="entry name" value="RNA_pol_Rpb1_3"/>
</dbReference>
<dbReference type="SMART" id="SM00322">
    <property type="entry name" value="KH"/>
    <property type="match status" value="8"/>
</dbReference>
<comment type="function">
    <text evidence="18">DNA-dependent RNA polymerase catalyzes the transcription of DNA into RNA using the four ribonucleoside triphosphates as substrates.</text>
</comment>
<keyword evidence="8 18" id="KW-0548">Nucleotidyltransferase</keyword>
<feature type="compositionally biased region" description="Acidic residues" evidence="20">
    <location>
        <begin position="698"/>
        <end position="707"/>
    </location>
</feature>
<evidence type="ECO:0000256" key="7">
    <source>
        <dbReference type="ARBA" id="ARBA00022692"/>
    </source>
</evidence>
<feature type="region of interest" description="Disordered" evidence="20">
    <location>
        <begin position="874"/>
        <end position="914"/>
    </location>
</feature>
<dbReference type="PANTHER" id="PTHR48446">
    <property type="entry name" value="DNA-DIRECTED RNA POLYMERASE SUBUNIT BETA' N-TERMINAL SECTION"/>
    <property type="match status" value="1"/>
</dbReference>
<dbReference type="GO" id="GO:0003899">
    <property type="term" value="F:DNA-directed RNA polymerase activity"/>
    <property type="evidence" value="ECO:0007669"/>
    <property type="project" value="UniProtKB-EC"/>
</dbReference>
<feature type="domain" description="K Homology" evidence="22">
    <location>
        <begin position="1833"/>
        <end position="1918"/>
    </location>
</feature>
<evidence type="ECO:0000313" key="24">
    <source>
        <dbReference type="EMBL" id="TIC02462.1"/>
    </source>
</evidence>
<dbReference type="GO" id="GO:0000428">
    <property type="term" value="C:DNA-directed RNA polymerase complex"/>
    <property type="evidence" value="ECO:0007669"/>
    <property type="project" value="UniProtKB-KW"/>
</dbReference>
<dbReference type="GO" id="GO:0003677">
    <property type="term" value="F:DNA binding"/>
    <property type="evidence" value="ECO:0007669"/>
    <property type="project" value="InterPro"/>
</dbReference>
<keyword evidence="17" id="KW-0694">RNA-binding</keyword>
<dbReference type="InterPro" id="IPR007080">
    <property type="entry name" value="RNA_pol_Rpb1_1"/>
</dbReference>
<evidence type="ECO:0000256" key="6">
    <source>
        <dbReference type="ARBA" id="ARBA00022679"/>
    </source>
</evidence>
<feature type="region of interest" description="Disordered" evidence="20">
    <location>
        <begin position="301"/>
        <end position="372"/>
    </location>
</feature>
<feature type="domain" description="K Homology" evidence="22">
    <location>
        <begin position="1010"/>
        <end position="1098"/>
    </location>
</feature>
<feature type="domain" description="K Homology" evidence="22">
    <location>
        <begin position="1675"/>
        <end position="1745"/>
    </location>
</feature>
<feature type="domain" description="K Homology" evidence="22">
    <location>
        <begin position="1432"/>
        <end position="1510"/>
    </location>
</feature>
<dbReference type="Gene3D" id="3.30.1490.180">
    <property type="entry name" value="RNA polymerase ii"/>
    <property type="match status" value="1"/>
</dbReference>
<dbReference type="Gene3D" id="1.10.150.390">
    <property type="match status" value="1"/>
</dbReference>
<evidence type="ECO:0000256" key="17">
    <source>
        <dbReference type="PROSITE-ProRule" id="PRU00117"/>
    </source>
</evidence>
<dbReference type="FunFam" id="3.30.1490.180:FF:000002">
    <property type="entry name" value="DNA-directed RNA polymerase subunit"/>
    <property type="match status" value="1"/>
</dbReference>
<evidence type="ECO:0000256" key="4">
    <source>
        <dbReference type="ARBA" id="ARBA00011206"/>
    </source>
</evidence>
<keyword evidence="15" id="KW-0539">Nucleus</keyword>
<dbReference type="SUPFAM" id="SSF54791">
    <property type="entry name" value="Eukaryotic type KH-domain (KH-domain type I)"/>
    <property type="match status" value="7"/>
</dbReference>
<keyword evidence="11" id="KW-0460">Magnesium</keyword>
<dbReference type="Gene3D" id="2.40.40.20">
    <property type="match status" value="1"/>
</dbReference>
<name>A0A4T0NXY3_9BASI</name>
<dbReference type="CDD" id="cd22849">
    <property type="entry name" value="NuzM"/>
    <property type="match status" value="1"/>
</dbReference>
<evidence type="ECO:0000256" key="8">
    <source>
        <dbReference type="ARBA" id="ARBA00022695"/>
    </source>
</evidence>
<proteinExistence type="inferred from homology"/>
<feature type="compositionally biased region" description="Gly residues" evidence="20">
    <location>
        <begin position="313"/>
        <end position="328"/>
    </location>
</feature>
<feature type="transmembrane region" description="Helical" evidence="21">
    <location>
        <begin position="3653"/>
        <end position="3678"/>
    </location>
</feature>
<evidence type="ECO:0000256" key="21">
    <source>
        <dbReference type="SAM" id="Phobius"/>
    </source>
</evidence>
<feature type="compositionally biased region" description="Basic and acidic residues" evidence="20">
    <location>
        <begin position="547"/>
        <end position="567"/>
    </location>
</feature>
<dbReference type="InterPro" id="IPR004087">
    <property type="entry name" value="KH_dom"/>
</dbReference>
<dbReference type="Gene3D" id="1.10.132.30">
    <property type="match status" value="1"/>
</dbReference>
<dbReference type="InterPro" id="IPR015700">
    <property type="entry name" value="RPC1"/>
</dbReference>
<keyword evidence="13 21" id="KW-0472">Membrane</keyword>
<feature type="region of interest" description="Disordered" evidence="20">
    <location>
        <begin position="443"/>
        <end position="511"/>
    </location>
</feature>
<comment type="similarity">
    <text evidence="3 18">Belongs to the RNA polymerase beta' chain family.</text>
</comment>
<feature type="region of interest" description="Disordered" evidence="20">
    <location>
        <begin position="1958"/>
        <end position="1978"/>
    </location>
</feature>
<dbReference type="Pfam" id="PF04615">
    <property type="entry name" value="Utp14"/>
    <property type="match status" value="1"/>
</dbReference>
<keyword evidence="6 18" id="KW-0808">Transferase</keyword>